<dbReference type="InterPro" id="IPR014732">
    <property type="entry name" value="OMPdecase"/>
</dbReference>
<dbReference type="NCBIfam" id="TIGR01740">
    <property type="entry name" value="pyrF"/>
    <property type="match status" value="1"/>
</dbReference>
<dbReference type="InterPro" id="IPR001754">
    <property type="entry name" value="OMPdeCOase_dom"/>
</dbReference>
<gene>
    <name evidence="13" type="ORF">SAMN02745225_00526</name>
</gene>
<dbReference type="Pfam" id="PF00215">
    <property type="entry name" value="OMPdecase"/>
    <property type="match status" value="1"/>
</dbReference>
<dbReference type="PANTHER" id="PTHR32119">
    <property type="entry name" value="OROTIDINE 5'-PHOSPHATE DECARBOXYLASE"/>
    <property type="match status" value="1"/>
</dbReference>
<dbReference type="RefSeq" id="WP_072788473.1">
    <property type="nucleotide sequence ID" value="NZ_FQUL01000004.1"/>
</dbReference>
<dbReference type="SUPFAM" id="SSF51366">
    <property type="entry name" value="Ribulose-phoshate binding barrel"/>
    <property type="match status" value="1"/>
</dbReference>
<dbReference type="SMART" id="SM00934">
    <property type="entry name" value="OMPdecase"/>
    <property type="match status" value="1"/>
</dbReference>
<reference evidence="14" key="1">
    <citation type="submission" date="2016-11" db="EMBL/GenBank/DDBJ databases">
        <authorList>
            <person name="Varghese N."/>
            <person name="Submissions S."/>
        </authorList>
    </citation>
    <scope>NUCLEOTIDE SEQUENCE [LARGE SCALE GENOMIC DNA]</scope>
    <source>
        <strain evidence="14">DSM 19514</strain>
    </source>
</reference>
<dbReference type="InterPro" id="IPR011060">
    <property type="entry name" value="RibuloseP-bd_barrel"/>
</dbReference>
<name>A0A1M4T6J7_9ACTN</name>
<comment type="pathway">
    <text evidence="2 11">Pyrimidine metabolism; UMP biosynthesis via de novo pathway; UMP from orotate: step 2/2.</text>
</comment>
<evidence type="ECO:0000256" key="5">
    <source>
        <dbReference type="ARBA" id="ARBA00022793"/>
    </source>
</evidence>
<dbReference type="AlphaFoldDB" id="A0A1M4T6J7"/>
<dbReference type="EC" id="4.1.1.23" evidence="3 11"/>
<evidence type="ECO:0000259" key="12">
    <source>
        <dbReference type="SMART" id="SM00934"/>
    </source>
</evidence>
<feature type="binding site" evidence="10">
    <location>
        <position position="130"/>
    </location>
    <ligand>
        <name>substrate</name>
    </ligand>
</feature>
<evidence type="ECO:0000256" key="4">
    <source>
        <dbReference type="ARBA" id="ARBA00021923"/>
    </source>
</evidence>
<feature type="binding site" evidence="10">
    <location>
        <position position="39"/>
    </location>
    <ligand>
        <name>substrate</name>
    </ligand>
</feature>
<feature type="binding site" evidence="10">
    <location>
        <position position="17"/>
    </location>
    <ligand>
        <name>substrate</name>
    </ligand>
</feature>
<evidence type="ECO:0000313" key="14">
    <source>
        <dbReference type="Proteomes" id="UP000184295"/>
    </source>
</evidence>
<evidence type="ECO:0000256" key="9">
    <source>
        <dbReference type="PIRSR" id="PIRSR614732-1"/>
    </source>
</evidence>
<dbReference type="PROSITE" id="PS00156">
    <property type="entry name" value="OMPDECASE"/>
    <property type="match status" value="1"/>
</dbReference>
<feature type="binding site" evidence="10">
    <location>
        <position position="210"/>
    </location>
    <ligand>
        <name>substrate</name>
    </ligand>
</feature>
<dbReference type="GO" id="GO:0006207">
    <property type="term" value="P:'de novo' pyrimidine nucleobase biosynthetic process"/>
    <property type="evidence" value="ECO:0007669"/>
    <property type="project" value="InterPro"/>
</dbReference>
<proteinExistence type="inferred from homology"/>
<evidence type="ECO:0000256" key="1">
    <source>
        <dbReference type="ARBA" id="ARBA00002356"/>
    </source>
</evidence>
<evidence type="ECO:0000256" key="3">
    <source>
        <dbReference type="ARBA" id="ARBA00012321"/>
    </source>
</evidence>
<dbReference type="InterPro" id="IPR013785">
    <property type="entry name" value="Aldolase_TIM"/>
</dbReference>
<feature type="active site" description="For OMPdecase activity" evidence="9">
    <location>
        <position position="71"/>
    </location>
</feature>
<feature type="binding site" evidence="10">
    <location>
        <position position="189"/>
    </location>
    <ligand>
        <name>substrate</name>
    </ligand>
</feature>
<keyword evidence="6 11" id="KW-0665">Pyrimidine biosynthesis</keyword>
<dbReference type="STRING" id="1121881.SAMN02745225_00526"/>
<dbReference type="EMBL" id="FQUL01000004">
    <property type="protein sequence ID" value="SHE40162.1"/>
    <property type="molecule type" value="Genomic_DNA"/>
</dbReference>
<evidence type="ECO:0000256" key="11">
    <source>
        <dbReference type="RuleBase" id="RU000512"/>
    </source>
</evidence>
<evidence type="ECO:0000256" key="6">
    <source>
        <dbReference type="ARBA" id="ARBA00022975"/>
    </source>
</evidence>
<dbReference type="UniPathway" id="UPA00070">
    <property type="reaction ID" value="UER00120"/>
</dbReference>
<accession>A0A1M4T6J7</accession>
<evidence type="ECO:0000256" key="2">
    <source>
        <dbReference type="ARBA" id="ARBA00004861"/>
    </source>
</evidence>
<dbReference type="GO" id="GO:0004590">
    <property type="term" value="F:orotidine-5'-phosphate decarboxylase activity"/>
    <property type="evidence" value="ECO:0007669"/>
    <property type="project" value="UniProtKB-EC"/>
</dbReference>
<protein>
    <recommendedName>
        <fullName evidence="4 11">Orotidine 5'-phosphate decarboxylase</fullName>
        <ecNumber evidence="3 11">4.1.1.23</ecNumber>
    </recommendedName>
</protein>
<dbReference type="PANTHER" id="PTHR32119:SF2">
    <property type="entry name" value="OROTIDINE 5'-PHOSPHATE DECARBOXYLASE"/>
    <property type="match status" value="1"/>
</dbReference>
<keyword evidence="14" id="KW-1185">Reference proteome</keyword>
<dbReference type="GO" id="GO:0044205">
    <property type="term" value="P:'de novo' UMP biosynthetic process"/>
    <property type="evidence" value="ECO:0007669"/>
    <property type="project" value="UniProtKB-UniPathway"/>
</dbReference>
<comment type="similarity">
    <text evidence="11">Belongs to the OMP decarboxylase family.</text>
</comment>
<comment type="function">
    <text evidence="1">Catalyzes the decarboxylation of orotidine 5'-monophosphate (OMP) to uridine 5'-monophosphate (UMP).</text>
</comment>
<feature type="active site" description="For OMPdecase activity" evidence="9">
    <location>
        <position position="68"/>
    </location>
</feature>
<evidence type="ECO:0000313" key="13">
    <source>
        <dbReference type="EMBL" id="SHE40162.1"/>
    </source>
</evidence>
<evidence type="ECO:0000256" key="8">
    <source>
        <dbReference type="ARBA" id="ARBA00049157"/>
    </source>
</evidence>
<dbReference type="Gene3D" id="3.20.20.70">
    <property type="entry name" value="Aldolase class I"/>
    <property type="match status" value="1"/>
</dbReference>
<evidence type="ECO:0000256" key="10">
    <source>
        <dbReference type="PIRSR" id="PIRSR614732-2"/>
    </source>
</evidence>
<feature type="binding site" evidence="10">
    <location>
        <position position="209"/>
    </location>
    <ligand>
        <name>substrate</name>
    </ligand>
</feature>
<dbReference type="GO" id="GO:0005829">
    <property type="term" value="C:cytosol"/>
    <property type="evidence" value="ECO:0007669"/>
    <property type="project" value="TreeGrafter"/>
</dbReference>
<sequence length="230" mass="23994">MSQAEQRARDHLALALDFDDLVVASRLARSMTSYFSTVKVGLELFSATGPESVAVFLNLGYKVFLDLKLHDIPTTVGKAAKVLGGLGASYLTLHAFGGVDMLRAGVEGLAEGAGETGAAIPKALAVTVLTSDAEAPEHVMPKRLELAVQSGCQGYVCAAVDLPLARSLAPDLFAAVPGIRPKGADRHDQKRASTPQEAILNGADLLVVGRPVTLSSDPMAAAEEIFSSIL</sequence>
<keyword evidence="5 11" id="KW-0210">Decarboxylase</keyword>
<keyword evidence="7 11" id="KW-0456">Lyase</keyword>
<feature type="binding site" evidence="10">
    <location>
        <position position="180"/>
    </location>
    <ligand>
        <name>substrate</name>
    </ligand>
</feature>
<dbReference type="InterPro" id="IPR018089">
    <property type="entry name" value="OMPdecase_AS"/>
</dbReference>
<feature type="active site" description="For OMPdecase activity" evidence="9">
    <location>
        <position position="66"/>
    </location>
</feature>
<organism evidence="13 14">
    <name type="scientific">Ferrithrix thermotolerans DSM 19514</name>
    <dbReference type="NCBI Taxonomy" id="1121881"/>
    <lineage>
        <taxon>Bacteria</taxon>
        <taxon>Bacillati</taxon>
        <taxon>Actinomycetota</taxon>
        <taxon>Acidimicrobiia</taxon>
        <taxon>Acidimicrobiales</taxon>
        <taxon>Acidimicrobiaceae</taxon>
        <taxon>Ferrithrix</taxon>
    </lineage>
</organism>
<comment type="catalytic activity">
    <reaction evidence="8 11">
        <text>orotidine 5'-phosphate + H(+) = UMP + CO2</text>
        <dbReference type="Rhea" id="RHEA:11596"/>
        <dbReference type="ChEBI" id="CHEBI:15378"/>
        <dbReference type="ChEBI" id="CHEBI:16526"/>
        <dbReference type="ChEBI" id="CHEBI:57538"/>
        <dbReference type="ChEBI" id="CHEBI:57865"/>
        <dbReference type="EC" id="4.1.1.23"/>
    </reaction>
</comment>
<feature type="domain" description="Orotidine 5'-phosphate decarboxylase" evidence="12">
    <location>
        <begin position="11"/>
        <end position="225"/>
    </location>
</feature>
<dbReference type="CDD" id="cd04725">
    <property type="entry name" value="OMP_decarboxylase_like"/>
    <property type="match status" value="1"/>
</dbReference>
<dbReference type="Proteomes" id="UP000184295">
    <property type="component" value="Unassembled WGS sequence"/>
</dbReference>
<evidence type="ECO:0000256" key="7">
    <source>
        <dbReference type="ARBA" id="ARBA00023239"/>
    </source>
</evidence>